<accession>A0ABV4DVP5</accession>
<name>A0ABV4DVP5_9CLOT</name>
<organism evidence="2 3">
    <name type="scientific">Clostridium lapidicellarium</name>
    <dbReference type="NCBI Taxonomy" id="3240931"/>
    <lineage>
        <taxon>Bacteria</taxon>
        <taxon>Bacillati</taxon>
        <taxon>Bacillota</taxon>
        <taxon>Clostridia</taxon>
        <taxon>Eubacteriales</taxon>
        <taxon>Clostridiaceae</taxon>
        <taxon>Clostridium</taxon>
    </lineage>
</organism>
<comment type="caution">
    <text evidence="2">The sequence shown here is derived from an EMBL/GenBank/DDBJ whole genome shotgun (WGS) entry which is preliminary data.</text>
</comment>
<protein>
    <submittedName>
        <fullName evidence="2">DUF2953 domain-containing protein</fullName>
    </submittedName>
</protein>
<evidence type="ECO:0000256" key="1">
    <source>
        <dbReference type="SAM" id="Phobius"/>
    </source>
</evidence>
<dbReference type="Pfam" id="PF11167">
    <property type="entry name" value="DUF2953"/>
    <property type="match status" value="1"/>
</dbReference>
<dbReference type="RefSeq" id="WP_294183990.1">
    <property type="nucleotide sequence ID" value="NZ_JBGFFE010000001.1"/>
</dbReference>
<evidence type="ECO:0000313" key="2">
    <source>
        <dbReference type="EMBL" id="MEY8762260.1"/>
    </source>
</evidence>
<evidence type="ECO:0000313" key="3">
    <source>
        <dbReference type="Proteomes" id="UP001565220"/>
    </source>
</evidence>
<keyword evidence="1" id="KW-1133">Transmembrane helix</keyword>
<dbReference type="Proteomes" id="UP001565220">
    <property type="component" value="Unassembled WGS sequence"/>
</dbReference>
<keyword evidence="1" id="KW-0472">Membrane</keyword>
<keyword evidence="1" id="KW-0812">Transmembrane</keyword>
<reference evidence="2 3" key="1">
    <citation type="submission" date="2024-08" db="EMBL/GenBank/DDBJ databases">
        <title>Clostridium lapicellarii sp. nov., and Clostridium renhuaiense sp. nov., two species isolated from the mud in a fermentation cellar used for producing sauce-flavour Chinese liquors.</title>
        <authorList>
            <person name="Yang F."/>
            <person name="Wang H."/>
            <person name="Chen L.Q."/>
            <person name="Zhou N."/>
            <person name="Lu J.J."/>
            <person name="Pu X.X."/>
            <person name="Wan B."/>
            <person name="Wang L."/>
            <person name="Liu S.J."/>
        </authorList>
    </citation>
    <scope>NUCLEOTIDE SEQUENCE [LARGE SCALE GENOMIC DNA]</scope>
    <source>
        <strain evidence="2 3">MT-113</strain>
    </source>
</reference>
<feature type="transmembrane region" description="Helical" evidence="1">
    <location>
        <begin position="141"/>
        <end position="159"/>
    </location>
</feature>
<sequence>MNILLILSIPILFTVLFSPIPVKIKIKYANRKFAFKIYNSDIASKITLGRSSPKNTAEKSKLYFLINVLKSADFKNTKFRLPIKLDIKLRYNLGDAAATALAYGIICSLKIFFLKKLNELFHIKKYSDSIEPDFNNSHIKLEITSIIYISLAKIIYIYIKIFKYKKSLT</sequence>
<keyword evidence="3" id="KW-1185">Reference proteome</keyword>
<dbReference type="EMBL" id="JBGFFE010000001">
    <property type="protein sequence ID" value="MEY8762260.1"/>
    <property type="molecule type" value="Genomic_DNA"/>
</dbReference>
<proteinExistence type="predicted"/>
<gene>
    <name evidence="2" type="ORF">AB8S09_01175</name>
</gene>
<dbReference type="InterPro" id="IPR021338">
    <property type="entry name" value="DUF2953"/>
</dbReference>